<evidence type="ECO:0000313" key="2">
    <source>
        <dbReference type="EMBL" id="SDQ04930.1"/>
    </source>
</evidence>
<dbReference type="RefSeq" id="WP_143025929.1">
    <property type="nucleotide sequence ID" value="NZ_FNKB01000001.1"/>
</dbReference>
<accession>A0A1H1B9D4</accession>
<dbReference type="EMBL" id="FNKB01000001">
    <property type="protein sequence ID" value="SDQ04930.1"/>
    <property type="molecule type" value="Genomic_DNA"/>
</dbReference>
<evidence type="ECO:0000313" key="4">
    <source>
        <dbReference type="Proteomes" id="UP000182690"/>
    </source>
</evidence>
<dbReference type="OrthoDB" id="5126317at2"/>
<proteinExistence type="predicted"/>
<dbReference type="STRING" id="1079994.SAMN04488565_0024"/>
<dbReference type="AlphaFoldDB" id="A0A1H1B9D4"/>
<dbReference type="EMBL" id="FNKB01000002">
    <property type="protein sequence ID" value="SDQ47996.1"/>
    <property type="molecule type" value="Genomic_DNA"/>
</dbReference>
<sequence length="171" mass="18655">MHHYERVNENASDYLKRITGEKSVRAIALRIGVAPTTIGRQIESELRPELLVRICREYGIPVLPELVAIGFITESEAKFMTGANALVTATDEQLAKEILRRVQDSSATSTLTEPMDVDSLSDPLPGNASNVGGQSEDDIPHLGKVELDGYALAAHDEAGVDEEQERSQETP</sequence>
<name>A0A1H1B9D4_9MICO</name>
<reference evidence="3 4" key="1">
    <citation type="submission" date="2016-10" db="EMBL/GenBank/DDBJ databases">
        <authorList>
            <person name="de Groot N.N."/>
        </authorList>
    </citation>
    <scope>NUCLEOTIDE SEQUENCE [LARGE SCALE GENOMIC DNA]</scope>
    <source>
        <strain evidence="3 4">DSM 22788</strain>
    </source>
</reference>
<dbReference type="Proteomes" id="UP000182690">
    <property type="component" value="Unassembled WGS sequence"/>
</dbReference>
<evidence type="ECO:0000313" key="3">
    <source>
        <dbReference type="EMBL" id="SDQ47996.1"/>
    </source>
</evidence>
<gene>
    <name evidence="2" type="ORF">SAMN04488565_0024</name>
    <name evidence="3" type="ORF">SAMN04488565_2640</name>
</gene>
<evidence type="ECO:0000256" key="1">
    <source>
        <dbReference type="SAM" id="MobiDB-lite"/>
    </source>
</evidence>
<protein>
    <submittedName>
        <fullName evidence="3">Uncharacterized protein</fullName>
    </submittedName>
</protein>
<feature type="region of interest" description="Disordered" evidence="1">
    <location>
        <begin position="152"/>
        <end position="171"/>
    </location>
</feature>
<organism evidence="3 4">
    <name type="scientific">Leucobacter chromiiresistens</name>
    <dbReference type="NCBI Taxonomy" id="1079994"/>
    <lineage>
        <taxon>Bacteria</taxon>
        <taxon>Bacillati</taxon>
        <taxon>Actinomycetota</taxon>
        <taxon>Actinomycetes</taxon>
        <taxon>Micrococcales</taxon>
        <taxon>Microbacteriaceae</taxon>
        <taxon>Leucobacter</taxon>
    </lineage>
</organism>
<feature type="region of interest" description="Disordered" evidence="1">
    <location>
        <begin position="103"/>
        <end position="146"/>
    </location>
</feature>